<accession>D2V5E9</accession>
<evidence type="ECO:0000313" key="5">
    <source>
        <dbReference type="Proteomes" id="UP000006671"/>
    </source>
</evidence>
<dbReference type="VEuPathDB" id="AmoebaDB:NAEGRDRAFT_46667"/>
<dbReference type="OrthoDB" id="2152029at2759"/>
<reference evidence="4 5" key="1">
    <citation type="journal article" date="2010" name="Cell">
        <title>The genome of Naegleria gruberi illuminates early eukaryotic versatility.</title>
        <authorList>
            <person name="Fritz-Laylin L.K."/>
            <person name="Prochnik S.E."/>
            <person name="Ginger M.L."/>
            <person name="Dacks J.B."/>
            <person name="Carpenter M.L."/>
            <person name="Field M.C."/>
            <person name="Kuo A."/>
            <person name="Paredez A."/>
            <person name="Chapman J."/>
            <person name="Pham J."/>
            <person name="Shu S."/>
            <person name="Neupane R."/>
            <person name="Cipriano M."/>
            <person name="Mancuso J."/>
            <person name="Tu H."/>
            <person name="Salamov A."/>
            <person name="Lindquist E."/>
            <person name="Shapiro H."/>
            <person name="Lucas S."/>
            <person name="Grigoriev I.V."/>
            <person name="Cande W.Z."/>
            <person name="Fulton C."/>
            <person name="Rokhsar D.S."/>
            <person name="Dawson S.C."/>
        </authorList>
    </citation>
    <scope>NUCLEOTIDE SEQUENCE [LARGE SCALE GENOMIC DNA]</scope>
    <source>
        <strain evidence="4 5">NEG-M</strain>
    </source>
</reference>
<dbReference type="Proteomes" id="UP000006671">
    <property type="component" value="Unassembled WGS sequence"/>
</dbReference>
<evidence type="ECO:0000259" key="3">
    <source>
        <dbReference type="Pfam" id="PF07859"/>
    </source>
</evidence>
<dbReference type="InterPro" id="IPR050300">
    <property type="entry name" value="GDXG_lipolytic_enzyme"/>
</dbReference>
<dbReference type="AlphaFoldDB" id="D2V5E9"/>
<feature type="domain" description="Alpha/beta hydrolase fold-3" evidence="3">
    <location>
        <begin position="133"/>
        <end position="351"/>
    </location>
</feature>
<dbReference type="PANTHER" id="PTHR48081">
    <property type="entry name" value="AB HYDROLASE SUPERFAMILY PROTEIN C4A8.06C"/>
    <property type="match status" value="1"/>
</dbReference>
<proteinExistence type="predicted"/>
<dbReference type="InParanoid" id="D2V5E9"/>
<keyword evidence="5" id="KW-1185">Reference proteome</keyword>
<feature type="region of interest" description="Disordered" evidence="2">
    <location>
        <begin position="1"/>
        <end position="21"/>
    </location>
</feature>
<dbReference type="EMBL" id="GG738852">
    <property type="protein sequence ID" value="EFC48102.1"/>
    <property type="molecule type" value="Genomic_DNA"/>
</dbReference>
<dbReference type="GO" id="GO:0016787">
    <property type="term" value="F:hydrolase activity"/>
    <property type="evidence" value="ECO:0007669"/>
    <property type="project" value="UniProtKB-KW"/>
</dbReference>
<dbReference type="InterPro" id="IPR029058">
    <property type="entry name" value="AB_hydrolase_fold"/>
</dbReference>
<dbReference type="PANTHER" id="PTHR48081:SF8">
    <property type="entry name" value="ALPHA_BETA HYDROLASE FOLD-3 DOMAIN-CONTAINING PROTEIN-RELATED"/>
    <property type="match status" value="1"/>
</dbReference>
<dbReference type="Pfam" id="PF07859">
    <property type="entry name" value="Abhydrolase_3"/>
    <property type="match status" value="1"/>
</dbReference>
<dbReference type="OMA" id="NARTCHI"/>
<protein>
    <submittedName>
        <fullName evidence="4">Predicted protein</fullName>
    </submittedName>
</protein>
<name>D2V5E9_NAEGR</name>
<dbReference type="InterPro" id="IPR013094">
    <property type="entry name" value="AB_hydrolase_3"/>
</dbReference>
<evidence type="ECO:0000256" key="1">
    <source>
        <dbReference type="ARBA" id="ARBA00022801"/>
    </source>
</evidence>
<sequence length="374" mass="42935">MMMDNTEGEDDDEEDEDTPLYKKKAALQGLDSRELACLRWFELLNGKPQPHPDVDDYFIDKTKSKELIIHDLLEIQQQSPASPHVLLAGPFYVPSEEVNFKTMIEQPVLLKGNKSLYFNFKKKNKSESTSCFLHLHGGAYIVGNARTCHIYEKFCKRNGINLLGLEYSLYPHAQIEDIVEEAFRAFEWLVNEKKMDEIYIIGESSGGNLGLLLCEKIANLTGEQEMNYKSILKGAILFSPWLDLTLKGTSSIMDLDHQDRAISNKLIRTWKSNGVPCGLNQQERARNLSPFYWSQERVNQIVNQTISKGIFISYSERERFVDEIESFINKLNNSGVKLSKHVEKIPIHAFHLISDILPQHFKRCMTGVLNFIQN</sequence>
<gene>
    <name evidence="4" type="ORF">NAEGRDRAFT_46667</name>
</gene>
<dbReference type="RefSeq" id="XP_002680846.1">
    <property type="nucleotide sequence ID" value="XM_002680800.1"/>
</dbReference>
<evidence type="ECO:0000313" key="4">
    <source>
        <dbReference type="EMBL" id="EFC48102.1"/>
    </source>
</evidence>
<dbReference type="GeneID" id="8861503"/>
<dbReference type="SUPFAM" id="SSF53474">
    <property type="entry name" value="alpha/beta-Hydrolases"/>
    <property type="match status" value="1"/>
</dbReference>
<dbReference type="Gene3D" id="3.40.50.1820">
    <property type="entry name" value="alpha/beta hydrolase"/>
    <property type="match status" value="1"/>
</dbReference>
<dbReference type="STRING" id="5762.D2V5E9"/>
<organism evidence="5">
    <name type="scientific">Naegleria gruberi</name>
    <name type="common">Amoeba</name>
    <dbReference type="NCBI Taxonomy" id="5762"/>
    <lineage>
        <taxon>Eukaryota</taxon>
        <taxon>Discoba</taxon>
        <taxon>Heterolobosea</taxon>
        <taxon>Tetramitia</taxon>
        <taxon>Eutetramitia</taxon>
        <taxon>Vahlkampfiidae</taxon>
        <taxon>Naegleria</taxon>
    </lineage>
</organism>
<keyword evidence="1" id="KW-0378">Hydrolase</keyword>
<evidence type="ECO:0000256" key="2">
    <source>
        <dbReference type="SAM" id="MobiDB-lite"/>
    </source>
</evidence>
<dbReference type="KEGG" id="ngr:NAEGRDRAFT_46667"/>
<feature type="compositionally biased region" description="Acidic residues" evidence="2">
    <location>
        <begin position="1"/>
        <end position="18"/>
    </location>
</feature>